<dbReference type="Pfam" id="PF00561">
    <property type="entry name" value="Abhydrolase_1"/>
    <property type="match status" value="1"/>
</dbReference>
<dbReference type="PRINTS" id="PR00111">
    <property type="entry name" value="ABHYDROLASE"/>
</dbReference>
<keyword evidence="1" id="KW-0812">Transmembrane</keyword>
<keyword evidence="4" id="KW-1185">Reference proteome</keyword>
<dbReference type="Proteomes" id="UP000287766">
    <property type="component" value="Unassembled WGS sequence"/>
</dbReference>
<dbReference type="SUPFAM" id="SSF53474">
    <property type="entry name" value="alpha/beta-Hydrolases"/>
    <property type="match status" value="1"/>
</dbReference>
<keyword evidence="1" id="KW-1133">Transmembrane helix</keyword>
<sequence length="311" mass="35229">MRMLGQLAWLLFGGLALLLILWWAPDKPVQQLYQQYAQAPSQFAQVNGLTVHYRIEGMASAAPPLILLHGTSASLHTWDGWVRELQDQRQIIRLDLPGFALTGPRLDDDYRVETYANFVADFANALGIQTFDLGGNSLGGFIAWKTAEFYPERVSRLILVDPSGGYEWNPEELPLGFRIAQAPILSYSMEYFTPKFLIRRSVENVYGDPSLVTDELVQLYYDMTLREGNRRALRLRFKLQQSRNESETLRTLSQPTLILWGGRDTLIPVANAHKYAADLPNNVLVIYPELGHVPHEEAPAQTAEAVRAFLR</sequence>
<feature type="transmembrane region" description="Helical" evidence="1">
    <location>
        <begin position="7"/>
        <end position="24"/>
    </location>
</feature>
<comment type="caution">
    <text evidence="3">The sequence shown here is derived from an EMBL/GenBank/DDBJ whole genome shotgun (WGS) entry which is preliminary data.</text>
</comment>
<dbReference type="EMBL" id="PIPR01000001">
    <property type="protein sequence ID" value="RUO40850.1"/>
    <property type="molecule type" value="Genomic_DNA"/>
</dbReference>
<name>A0A7Z6ZT41_9GAMM</name>
<protein>
    <submittedName>
        <fullName evidence="3">Alpha/beta hydrolase</fullName>
    </submittedName>
</protein>
<gene>
    <name evidence="3" type="ORF">CWE22_01235</name>
</gene>
<organism evidence="3 4">
    <name type="scientific">Pseudidiomarina aestuarii</name>
    <dbReference type="NCBI Taxonomy" id="624146"/>
    <lineage>
        <taxon>Bacteria</taxon>
        <taxon>Pseudomonadati</taxon>
        <taxon>Pseudomonadota</taxon>
        <taxon>Gammaproteobacteria</taxon>
        <taxon>Alteromonadales</taxon>
        <taxon>Idiomarinaceae</taxon>
        <taxon>Pseudidiomarina</taxon>
    </lineage>
</organism>
<dbReference type="InterPro" id="IPR029058">
    <property type="entry name" value="AB_hydrolase_fold"/>
</dbReference>
<reference evidence="4" key="1">
    <citation type="journal article" date="2018" name="Front. Microbiol.">
        <title>Genome-Based Analysis Reveals the Taxonomy and Diversity of the Family Idiomarinaceae.</title>
        <authorList>
            <person name="Liu Y."/>
            <person name="Lai Q."/>
            <person name="Shao Z."/>
        </authorList>
    </citation>
    <scope>NUCLEOTIDE SEQUENCE [LARGE SCALE GENOMIC DNA]</scope>
    <source>
        <strain evidence="4">KYW314</strain>
    </source>
</reference>
<evidence type="ECO:0000256" key="1">
    <source>
        <dbReference type="SAM" id="Phobius"/>
    </source>
</evidence>
<dbReference type="PANTHER" id="PTHR46438:SF11">
    <property type="entry name" value="LIPASE-RELATED"/>
    <property type="match status" value="1"/>
</dbReference>
<evidence type="ECO:0000313" key="4">
    <source>
        <dbReference type="Proteomes" id="UP000287766"/>
    </source>
</evidence>
<dbReference type="GO" id="GO:0016787">
    <property type="term" value="F:hydrolase activity"/>
    <property type="evidence" value="ECO:0007669"/>
    <property type="project" value="UniProtKB-KW"/>
</dbReference>
<feature type="domain" description="AB hydrolase-1" evidence="2">
    <location>
        <begin position="63"/>
        <end position="172"/>
    </location>
</feature>
<dbReference type="InterPro" id="IPR000073">
    <property type="entry name" value="AB_hydrolase_1"/>
</dbReference>
<accession>A0A7Z6ZT41</accession>
<dbReference type="PANTHER" id="PTHR46438">
    <property type="entry name" value="ALPHA/BETA-HYDROLASES SUPERFAMILY PROTEIN"/>
    <property type="match status" value="1"/>
</dbReference>
<keyword evidence="3" id="KW-0378">Hydrolase</keyword>
<dbReference type="AlphaFoldDB" id="A0A7Z6ZT41"/>
<keyword evidence="1" id="KW-0472">Membrane</keyword>
<dbReference type="RefSeq" id="WP_169929587.1">
    <property type="nucleotide sequence ID" value="NZ_PIPR01000001.1"/>
</dbReference>
<evidence type="ECO:0000259" key="2">
    <source>
        <dbReference type="Pfam" id="PF00561"/>
    </source>
</evidence>
<evidence type="ECO:0000313" key="3">
    <source>
        <dbReference type="EMBL" id="RUO40850.1"/>
    </source>
</evidence>
<dbReference type="Gene3D" id="3.40.50.1820">
    <property type="entry name" value="alpha/beta hydrolase"/>
    <property type="match status" value="1"/>
</dbReference>
<proteinExistence type="predicted"/>